<evidence type="ECO:0000313" key="2">
    <source>
        <dbReference type="EMBL" id="KAL0945709.1"/>
    </source>
</evidence>
<accession>A0ABR3IQY5</accession>
<feature type="chain" id="PRO_5045324541" evidence="1">
    <location>
        <begin position="21"/>
        <end position="179"/>
    </location>
</feature>
<dbReference type="Proteomes" id="UP001556367">
    <property type="component" value="Unassembled WGS sequence"/>
</dbReference>
<feature type="signal peptide" evidence="1">
    <location>
        <begin position="1"/>
        <end position="20"/>
    </location>
</feature>
<dbReference type="EMBL" id="JASNQZ010000017">
    <property type="protein sequence ID" value="KAL0945709.1"/>
    <property type="molecule type" value="Genomic_DNA"/>
</dbReference>
<evidence type="ECO:0000313" key="3">
    <source>
        <dbReference type="Proteomes" id="UP001556367"/>
    </source>
</evidence>
<reference evidence="3" key="1">
    <citation type="submission" date="2024-06" db="EMBL/GenBank/DDBJ databases">
        <title>Multi-omics analyses provide insights into the biosynthesis of the anticancer antibiotic pleurotin in Hohenbuehelia grisea.</title>
        <authorList>
            <person name="Weaver J.A."/>
            <person name="Alberti F."/>
        </authorList>
    </citation>
    <scope>NUCLEOTIDE SEQUENCE [LARGE SCALE GENOMIC DNA]</scope>
    <source>
        <strain evidence="3">T-177</strain>
    </source>
</reference>
<protein>
    <submittedName>
        <fullName evidence="2">Uncharacterized protein</fullName>
    </submittedName>
</protein>
<sequence>MKLSLAVLVGALCTTQLAAANPIDHPLRSDVLAKRATTDTEAVSTDQHRDDDQRHENCRNIAKEDNAFVSRVWDWSETGITARVLAKPLPEAKAIWHLGKGIHWYSSDEALVEARARQGWMYIGPIAWALKEPICGAVPLYKRQAGQAVWLTLDKAVHDAGMASGHTEEEILGYVFPPK</sequence>
<organism evidence="2 3">
    <name type="scientific">Hohenbuehelia grisea</name>
    <dbReference type="NCBI Taxonomy" id="104357"/>
    <lineage>
        <taxon>Eukaryota</taxon>
        <taxon>Fungi</taxon>
        <taxon>Dikarya</taxon>
        <taxon>Basidiomycota</taxon>
        <taxon>Agaricomycotina</taxon>
        <taxon>Agaricomycetes</taxon>
        <taxon>Agaricomycetidae</taxon>
        <taxon>Agaricales</taxon>
        <taxon>Pleurotineae</taxon>
        <taxon>Pleurotaceae</taxon>
        <taxon>Hohenbuehelia</taxon>
    </lineage>
</organism>
<name>A0ABR3IQY5_9AGAR</name>
<keyword evidence="3" id="KW-1185">Reference proteome</keyword>
<proteinExistence type="predicted"/>
<evidence type="ECO:0000256" key="1">
    <source>
        <dbReference type="SAM" id="SignalP"/>
    </source>
</evidence>
<gene>
    <name evidence="2" type="ORF">HGRIS_014857</name>
</gene>
<comment type="caution">
    <text evidence="2">The sequence shown here is derived from an EMBL/GenBank/DDBJ whole genome shotgun (WGS) entry which is preliminary data.</text>
</comment>
<keyword evidence="1" id="KW-0732">Signal</keyword>